<dbReference type="GeneID" id="132537043"/>
<dbReference type="InterPro" id="IPR001079">
    <property type="entry name" value="Galectin_CRD"/>
</dbReference>
<dbReference type="RefSeq" id="XP_060042461.1">
    <property type="nucleotide sequence ID" value="XM_060186478.1"/>
</dbReference>
<dbReference type="SUPFAM" id="SSF49899">
    <property type="entry name" value="Concanavalin A-like lectins/glucanases"/>
    <property type="match status" value="1"/>
</dbReference>
<sequence length="142" mass="16103">MDNSSCALNVPCNISLRNGIGIGTVVKIRGSVPDNSDRFEINLATSNCPDPDLALHFNPRFDENKVVLNTKENGVWCREECRNCVPFLRGQGFELMIIPKQEGFQIVVGDQEYYHFCYRIPLCEVCRLEVRGKVMLESVSIF</sequence>
<dbReference type="PANTHER" id="PTHR11346:SF107">
    <property type="entry name" value="GALECTIN-7"/>
    <property type="match status" value="1"/>
</dbReference>
<dbReference type="Pfam" id="PF00337">
    <property type="entry name" value="Gal-bind_lectin"/>
    <property type="match status" value="1"/>
</dbReference>
<dbReference type="SMART" id="SM00908">
    <property type="entry name" value="Gal-bind_lectin"/>
    <property type="match status" value="1"/>
</dbReference>
<organism evidence="4 5">
    <name type="scientific">Erinaceus europaeus</name>
    <name type="common">Western European hedgehog</name>
    <dbReference type="NCBI Taxonomy" id="9365"/>
    <lineage>
        <taxon>Eukaryota</taxon>
        <taxon>Metazoa</taxon>
        <taxon>Chordata</taxon>
        <taxon>Craniata</taxon>
        <taxon>Vertebrata</taxon>
        <taxon>Euteleostomi</taxon>
        <taxon>Mammalia</taxon>
        <taxon>Eutheria</taxon>
        <taxon>Laurasiatheria</taxon>
        <taxon>Eulipotyphla</taxon>
        <taxon>Erinaceidae</taxon>
        <taxon>Erinaceinae</taxon>
        <taxon>Erinaceus</taxon>
    </lineage>
</organism>
<dbReference type="PANTHER" id="PTHR11346">
    <property type="entry name" value="GALECTIN"/>
    <property type="match status" value="1"/>
</dbReference>
<reference evidence="5" key="2">
    <citation type="submission" date="2025-08" db="UniProtKB">
        <authorList>
            <consortium name="RefSeq"/>
        </authorList>
    </citation>
    <scope>IDENTIFICATION</scope>
</reference>
<dbReference type="PROSITE" id="PS51304">
    <property type="entry name" value="GALECTIN"/>
    <property type="match status" value="1"/>
</dbReference>
<dbReference type="Gene3D" id="2.60.120.200">
    <property type="match status" value="1"/>
</dbReference>
<accession>A0ABM3X0W3</accession>
<gene>
    <name evidence="5" type="primary">LOC132537043</name>
</gene>
<evidence type="ECO:0000256" key="2">
    <source>
        <dbReference type="RuleBase" id="RU102079"/>
    </source>
</evidence>
<reference evidence="4" key="1">
    <citation type="submission" date="2025-05" db="UniProtKB">
        <authorList>
            <consortium name="RefSeq"/>
        </authorList>
    </citation>
    <scope>NUCLEOTIDE SEQUENCE [LARGE SCALE GENOMIC DNA]</scope>
</reference>
<keyword evidence="4" id="KW-1185">Reference proteome</keyword>
<dbReference type="CDD" id="cd00070">
    <property type="entry name" value="GLECT"/>
    <property type="match status" value="1"/>
</dbReference>
<feature type="domain" description="Galectin" evidence="3">
    <location>
        <begin position="12"/>
        <end position="142"/>
    </location>
</feature>
<dbReference type="SMART" id="SM00276">
    <property type="entry name" value="GLECT"/>
    <property type="match status" value="1"/>
</dbReference>
<evidence type="ECO:0000313" key="5">
    <source>
        <dbReference type="RefSeq" id="XP_060042461.1"/>
    </source>
</evidence>
<dbReference type="Proteomes" id="UP001652624">
    <property type="component" value="Chromosome 2"/>
</dbReference>
<evidence type="ECO:0000256" key="1">
    <source>
        <dbReference type="ARBA" id="ARBA00022734"/>
    </source>
</evidence>
<dbReference type="InterPro" id="IPR044156">
    <property type="entry name" value="Galectin-like"/>
</dbReference>
<dbReference type="InterPro" id="IPR013320">
    <property type="entry name" value="ConA-like_dom_sf"/>
</dbReference>
<name>A0ABM3X0W3_ERIEU</name>
<proteinExistence type="predicted"/>
<keyword evidence="1 2" id="KW-0430">Lectin</keyword>
<evidence type="ECO:0000259" key="3">
    <source>
        <dbReference type="PROSITE" id="PS51304"/>
    </source>
</evidence>
<evidence type="ECO:0000313" key="4">
    <source>
        <dbReference type="Proteomes" id="UP001652624"/>
    </source>
</evidence>
<protein>
    <recommendedName>
        <fullName evidence="2">Galectin</fullName>
    </recommendedName>
</protein>